<keyword evidence="3" id="KW-1185">Reference proteome</keyword>
<accession>A0AAN7XBG0</accession>
<name>A0AAN7XBG0_ELEMC</name>
<dbReference type="EMBL" id="JAUZQC010000013">
    <property type="protein sequence ID" value="KAK5861241.1"/>
    <property type="molecule type" value="Genomic_DNA"/>
</dbReference>
<feature type="region of interest" description="Disordered" evidence="1">
    <location>
        <begin position="1"/>
        <end position="32"/>
    </location>
</feature>
<organism evidence="2 3">
    <name type="scientific">Eleginops maclovinus</name>
    <name type="common">Patagonian blennie</name>
    <name type="synonym">Eleginus maclovinus</name>
    <dbReference type="NCBI Taxonomy" id="56733"/>
    <lineage>
        <taxon>Eukaryota</taxon>
        <taxon>Metazoa</taxon>
        <taxon>Chordata</taxon>
        <taxon>Craniata</taxon>
        <taxon>Vertebrata</taxon>
        <taxon>Euteleostomi</taxon>
        <taxon>Actinopterygii</taxon>
        <taxon>Neopterygii</taxon>
        <taxon>Teleostei</taxon>
        <taxon>Neoteleostei</taxon>
        <taxon>Acanthomorphata</taxon>
        <taxon>Eupercaria</taxon>
        <taxon>Perciformes</taxon>
        <taxon>Notothenioidei</taxon>
        <taxon>Eleginopidae</taxon>
        <taxon>Eleginops</taxon>
    </lineage>
</organism>
<proteinExistence type="predicted"/>
<evidence type="ECO:0000313" key="2">
    <source>
        <dbReference type="EMBL" id="KAK5861241.1"/>
    </source>
</evidence>
<gene>
    <name evidence="2" type="ORF">PBY51_022653</name>
</gene>
<dbReference type="Proteomes" id="UP001346869">
    <property type="component" value="Unassembled WGS sequence"/>
</dbReference>
<reference evidence="2 3" key="1">
    <citation type="journal article" date="2023" name="Genes (Basel)">
        <title>Chromosome-Level Genome Assembly and Circadian Gene Repertoire of the Patagonia Blennie Eleginops maclovinus-The Closest Ancestral Proxy of Antarctic Cryonotothenioids.</title>
        <authorList>
            <person name="Cheng C.C."/>
            <person name="Rivera-Colon A.G."/>
            <person name="Minhas B.F."/>
            <person name="Wilson L."/>
            <person name="Rayamajhi N."/>
            <person name="Vargas-Chacoff L."/>
            <person name="Catchen J.M."/>
        </authorList>
    </citation>
    <scope>NUCLEOTIDE SEQUENCE [LARGE SCALE GENOMIC DNA]</scope>
    <source>
        <strain evidence="2">JMC-PN-2008</strain>
    </source>
</reference>
<evidence type="ECO:0000256" key="1">
    <source>
        <dbReference type="SAM" id="MobiDB-lite"/>
    </source>
</evidence>
<comment type="caution">
    <text evidence="2">The sequence shown here is derived from an EMBL/GenBank/DDBJ whole genome shotgun (WGS) entry which is preliminary data.</text>
</comment>
<reference evidence="2 3" key="2">
    <citation type="journal article" date="2023" name="Mol. Biol. Evol.">
        <title>Genomics of Secondarily Temperate Adaptation in the Only Non-Antarctic Icefish.</title>
        <authorList>
            <person name="Rivera-Colon A.G."/>
            <person name="Rayamajhi N."/>
            <person name="Minhas B.F."/>
            <person name="Madrigal G."/>
            <person name="Bilyk K.T."/>
            <person name="Yoon V."/>
            <person name="Hune M."/>
            <person name="Gregory S."/>
            <person name="Cheng C.H.C."/>
            <person name="Catchen J.M."/>
        </authorList>
    </citation>
    <scope>NUCLEOTIDE SEQUENCE [LARGE SCALE GENOMIC DNA]</scope>
    <source>
        <strain evidence="2">JMC-PN-2008</strain>
    </source>
</reference>
<protein>
    <submittedName>
        <fullName evidence="2">Uncharacterized protein</fullName>
    </submittedName>
</protein>
<sequence length="67" mass="7598">MTVHHSRRILPAPQQSIRPGSPLCRESRGDQWSGRMRSSRQEAWLCRSSTQVHLVIPSVIYGIASEL</sequence>
<evidence type="ECO:0000313" key="3">
    <source>
        <dbReference type="Proteomes" id="UP001346869"/>
    </source>
</evidence>
<dbReference type="AlphaFoldDB" id="A0AAN7XBG0"/>